<keyword evidence="7" id="KW-1185">Reference proteome</keyword>
<dbReference type="Gene3D" id="1.10.720.60">
    <property type="match status" value="1"/>
</dbReference>
<reference evidence="6 7" key="1">
    <citation type="submission" date="2021-01" db="EMBL/GenBank/DDBJ databases">
        <title>Belnapia mucosa sp. nov. and Belnapia arida sp. nov., isolated from the Tabernas Desert (Almeria, Spain).</title>
        <authorList>
            <person name="Molina-Menor E."/>
            <person name="Vidal-Verdu A."/>
            <person name="Calonge A."/>
            <person name="Satari L."/>
            <person name="Pereto Magraner J."/>
            <person name="Porcar Miralles M."/>
        </authorList>
    </citation>
    <scope>NUCLEOTIDE SEQUENCE [LARGE SCALE GENOMIC DNA]</scope>
    <source>
        <strain evidence="6 7">T6</strain>
    </source>
</reference>
<dbReference type="CDD" id="cd01629">
    <property type="entry name" value="HAD_EP"/>
    <property type="match status" value="1"/>
</dbReference>
<dbReference type="Pfam" id="PF00702">
    <property type="entry name" value="Hydrolase"/>
    <property type="match status" value="1"/>
</dbReference>
<evidence type="ECO:0000313" key="7">
    <source>
        <dbReference type="Proteomes" id="UP000606490"/>
    </source>
</evidence>
<dbReference type="SUPFAM" id="SSF56784">
    <property type="entry name" value="HAD-like"/>
    <property type="match status" value="1"/>
</dbReference>
<dbReference type="EMBL" id="JAEUXJ010000002">
    <property type="protein sequence ID" value="MBL6454855.1"/>
    <property type="molecule type" value="Genomic_DNA"/>
</dbReference>
<comment type="catalytic activity">
    <reaction evidence="4">
        <text>5-methylsulfanyl-2,3-dioxopentyl phosphate + H2O = 1,2-dihydroxy-5-(methylsulfanyl)pent-1-en-3-one + phosphate</text>
        <dbReference type="Rhea" id="RHEA:21700"/>
        <dbReference type="ChEBI" id="CHEBI:15377"/>
        <dbReference type="ChEBI" id="CHEBI:43474"/>
        <dbReference type="ChEBI" id="CHEBI:49252"/>
        <dbReference type="ChEBI" id="CHEBI:58828"/>
        <dbReference type="EC" id="3.1.3.77"/>
    </reaction>
</comment>
<comment type="similarity">
    <text evidence="4">Belongs to the HAD-like hydrolase superfamily. MasA/MtnC family.</text>
</comment>
<keyword evidence="2 4" id="KW-0378">Hydrolase</keyword>
<dbReference type="PANTHER" id="PTHR20371">
    <property type="entry name" value="ENOLASE-PHOSPHATASE E1"/>
    <property type="match status" value="1"/>
</dbReference>
<dbReference type="GO" id="GO:0043874">
    <property type="term" value="F:acireductone synthase activity"/>
    <property type="evidence" value="ECO:0007669"/>
    <property type="project" value="UniProtKB-EC"/>
</dbReference>
<dbReference type="PANTHER" id="PTHR20371:SF1">
    <property type="entry name" value="ENOLASE-PHOSPHATASE E1"/>
    <property type="match status" value="1"/>
</dbReference>
<evidence type="ECO:0000256" key="1">
    <source>
        <dbReference type="ARBA" id="ARBA00022605"/>
    </source>
</evidence>
<evidence type="ECO:0000256" key="5">
    <source>
        <dbReference type="SAM" id="MobiDB-lite"/>
    </source>
</evidence>
<dbReference type="EC" id="3.1.3.77" evidence="4"/>
<accession>A0ABS1UZH6</accession>
<sequence>MPGSGRISARCGSSPIPPAGWRSSPAPTWRSASPLSSEALPLRAVLTDIEGTTTAIAFVKETLFPFAAEALEGFLAAHSGEAEVAGLLGEVRAAEPGREPLAVLRDWMAADSKATPLKALQGLIWRQGYADGRLKGHLWPDVAGCLRAWAAGGVGLAVYSSGSEEAQRLIFGHSVAGDLVPLFSGFFDTRMGAKREQASYAAIAEAMGMAPGAILFLSDVAEELDAAVAAGMQCCQLVRPEDGTRASGRHPEARDFPEVARRFGLPGHSQAG</sequence>
<comment type="pathway">
    <text evidence="4">Amino-acid biosynthesis; L-methionine biosynthesis via salvage pathway; L-methionine from S-methyl-5-thio-alpha-D-ribose 1-phosphate: step 3/6.</text>
</comment>
<gene>
    <name evidence="4 6" type="primary">mtnC</name>
    <name evidence="6" type="ORF">JMJ55_05940</name>
</gene>
<keyword evidence="3 4" id="KW-0486">Methionine biosynthesis</keyword>
<keyword evidence="1 4" id="KW-0028">Amino-acid biosynthesis</keyword>
<dbReference type="InterPro" id="IPR023214">
    <property type="entry name" value="HAD_sf"/>
</dbReference>
<dbReference type="HAMAP" id="MF_01681">
    <property type="entry name" value="Salvage_MtnC"/>
    <property type="match status" value="1"/>
</dbReference>
<dbReference type="SFLD" id="SFLDG01129">
    <property type="entry name" value="C1.5:_HAD__Beta-PGM__Phosphata"/>
    <property type="match status" value="1"/>
</dbReference>
<protein>
    <recommendedName>
        <fullName evidence="4">Enolase-phosphatase E1</fullName>
        <ecNumber evidence="4">3.1.3.77</ecNumber>
    </recommendedName>
    <alternativeName>
        <fullName evidence="4">2,3-diketo-5-methylthio-1-phosphopentane phosphatase</fullName>
    </alternativeName>
</protein>
<dbReference type="Proteomes" id="UP000606490">
    <property type="component" value="Unassembled WGS sequence"/>
</dbReference>
<dbReference type="SFLD" id="SFLDG01133">
    <property type="entry name" value="C1.5.4:_Enolase-phosphatase_Li"/>
    <property type="match status" value="1"/>
</dbReference>
<dbReference type="InterPro" id="IPR036412">
    <property type="entry name" value="HAD-like_sf"/>
</dbReference>
<comment type="pathway">
    <text evidence="4">Amino-acid biosynthesis; L-methionine biosynthesis via salvage pathway; L-methionine from S-methyl-5-thio-alpha-D-ribose 1-phosphate: step 4/6.</text>
</comment>
<comment type="caution">
    <text evidence="6">The sequence shown here is derived from an EMBL/GenBank/DDBJ whole genome shotgun (WGS) entry which is preliminary data.</text>
</comment>
<comment type="cofactor">
    <cofactor evidence="4">
        <name>Mg(2+)</name>
        <dbReference type="ChEBI" id="CHEBI:18420"/>
    </cofactor>
    <text evidence="4">Binds 1 Mg(2+) ion per subunit.</text>
</comment>
<dbReference type="SFLD" id="SFLDF00044">
    <property type="entry name" value="enolase-phosphatase"/>
    <property type="match status" value="1"/>
</dbReference>
<feature type="region of interest" description="Disordered" evidence="5">
    <location>
        <begin position="1"/>
        <end position="33"/>
    </location>
</feature>
<proteinExistence type="inferred from homology"/>
<dbReference type="InterPro" id="IPR023943">
    <property type="entry name" value="Enolase-ppase_E1"/>
</dbReference>
<evidence type="ECO:0000256" key="4">
    <source>
        <dbReference type="HAMAP-Rule" id="MF_01681"/>
    </source>
</evidence>
<evidence type="ECO:0000256" key="2">
    <source>
        <dbReference type="ARBA" id="ARBA00022801"/>
    </source>
</evidence>
<feature type="compositionally biased region" description="Basic and acidic residues" evidence="5">
    <location>
        <begin position="242"/>
        <end position="261"/>
    </location>
</feature>
<feature type="region of interest" description="Disordered" evidence="5">
    <location>
        <begin position="242"/>
        <end position="272"/>
    </location>
</feature>
<name>A0ABS1UZH6_9PROT</name>
<dbReference type="SFLD" id="SFLDS00003">
    <property type="entry name" value="Haloacid_Dehalogenase"/>
    <property type="match status" value="1"/>
</dbReference>
<comment type="subunit">
    <text evidence="4">Monomer.</text>
</comment>
<comment type="function">
    <text evidence="4">Bifunctional enzyme that catalyzes the enolization of 2,3-diketo-5-methylthiopentyl-1-phosphate (DK-MTP-1-P) into the intermediate 2-hydroxy-3-keto-5-methylthiopentenyl-1-phosphate (HK-MTPenyl-1-P), which is then dephosphorylated to form the acireductone 1,2-dihydroxy-3-keto-5-methylthiopentene (DHK-MTPene).</text>
</comment>
<dbReference type="Gene3D" id="3.40.50.1000">
    <property type="entry name" value="HAD superfamily/HAD-like"/>
    <property type="match status" value="1"/>
</dbReference>
<dbReference type="NCBIfam" id="TIGR01691">
    <property type="entry name" value="enolase-ppase"/>
    <property type="match status" value="1"/>
</dbReference>
<keyword evidence="4" id="KW-0479">Metal-binding</keyword>
<organism evidence="6 7">
    <name type="scientific">Belnapia mucosa</name>
    <dbReference type="NCBI Taxonomy" id="2804532"/>
    <lineage>
        <taxon>Bacteria</taxon>
        <taxon>Pseudomonadati</taxon>
        <taxon>Pseudomonadota</taxon>
        <taxon>Alphaproteobacteria</taxon>
        <taxon>Acetobacterales</taxon>
        <taxon>Roseomonadaceae</taxon>
        <taxon>Belnapia</taxon>
    </lineage>
</organism>
<evidence type="ECO:0000256" key="3">
    <source>
        <dbReference type="ARBA" id="ARBA00023167"/>
    </source>
</evidence>
<evidence type="ECO:0000313" key="6">
    <source>
        <dbReference type="EMBL" id="MBL6454855.1"/>
    </source>
</evidence>
<keyword evidence="4" id="KW-0460">Magnesium</keyword>